<keyword evidence="2" id="KW-1185">Reference proteome</keyword>
<proteinExistence type="predicted"/>
<dbReference type="EMBL" id="AEJB01000231">
    <property type="protein sequence ID" value="ELP68088.1"/>
    <property type="molecule type" value="Genomic_DNA"/>
</dbReference>
<organism evidence="1 2">
    <name type="scientific">Streptomyces turgidiscabies (strain Car8)</name>
    <dbReference type="NCBI Taxonomy" id="698760"/>
    <lineage>
        <taxon>Bacteria</taxon>
        <taxon>Bacillati</taxon>
        <taxon>Actinomycetota</taxon>
        <taxon>Actinomycetes</taxon>
        <taxon>Kitasatosporales</taxon>
        <taxon>Streptomycetaceae</taxon>
        <taxon>Streptomyces</taxon>
    </lineage>
</organism>
<dbReference type="AlphaFoldDB" id="L7F942"/>
<dbReference type="STRING" id="85558.T45_06046"/>
<sequence length="242" mass="26325">MLDADVTIHDVARQLPEISALRDHCRSMAMLEAILSPEWVDRHYSFDAHWSAGEEVASMRDGSGDEFSVVFSAVGAYIRGFAHESHMSPYADDGPWPGVLDDVPDVFRSCVEEPAFSDEDGMPIVTACAWREVGDGAWNAGTIDFPDDGARDPDGSEDLFGLLTDRSPEAFQHFAEDYYEIPVPLAAVQHVLALRPLTTEVVTALNPQVTMDALAKDIAEIGYPLGNSTSVGSGLRQGVRRG</sequence>
<protein>
    <submittedName>
        <fullName evidence="1">Uncharacterized protein</fullName>
    </submittedName>
</protein>
<evidence type="ECO:0000313" key="2">
    <source>
        <dbReference type="Proteomes" id="UP000010931"/>
    </source>
</evidence>
<name>L7F942_STRT8</name>
<dbReference type="PATRIC" id="fig|698760.3.peg.3179"/>
<accession>L7F942</accession>
<dbReference type="RefSeq" id="WP_006376705.1">
    <property type="nucleotide sequence ID" value="NZ_AEJB01000231.1"/>
</dbReference>
<reference evidence="1 2" key="1">
    <citation type="journal article" date="2011" name="Plasmid">
        <title>Streptomyces turgidiscabies Car8 contains a modular pathogenicity island that shares virulence genes with other actinobacterial plant pathogens.</title>
        <authorList>
            <person name="Huguet-Tapia J.C."/>
            <person name="Badger J.H."/>
            <person name="Loria R."/>
            <person name="Pettis G.S."/>
        </authorList>
    </citation>
    <scope>NUCLEOTIDE SEQUENCE [LARGE SCALE GENOMIC DNA]</scope>
    <source>
        <strain evidence="1 2">Car8</strain>
    </source>
</reference>
<gene>
    <name evidence="1" type="ORF">STRTUCAR8_06040</name>
</gene>
<evidence type="ECO:0000313" key="1">
    <source>
        <dbReference type="EMBL" id="ELP68088.1"/>
    </source>
</evidence>
<dbReference type="Proteomes" id="UP000010931">
    <property type="component" value="Unassembled WGS sequence"/>
</dbReference>
<comment type="caution">
    <text evidence="1">The sequence shown here is derived from an EMBL/GenBank/DDBJ whole genome shotgun (WGS) entry which is preliminary data.</text>
</comment>
<dbReference type="GeneID" id="97400164"/>